<dbReference type="STRING" id="2316362.A0A4Q2D502"/>
<dbReference type="Pfam" id="PF20414">
    <property type="entry name" value="DUF6698"/>
    <property type="match status" value="1"/>
</dbReference>
<feature type="compositionally biased region" description="Acidic residues" evidence="1">
    <location>
        <begin position="52"/>
        <end position="71"/>
    </location>
</feature>
<dbReference type="InterPro" id="IPR046521">
    <property type="entry name" value="DUF6698"/>
</dbReference>
<proteinExistence type="predicted"/>
<reference evidence="2 3" key="1">
    <citation type="submission" date="2019-01" db="EMBL/GenBank/DDBJ databases">
        <title>Draft genome sequence of Psathyrella aberdarensis IHI B618.</title>
        <authorList>
            <person name="Buettner E."/>
            <person name="Kellner H."/>
        </authorList>
    </citation>
    <scope>NUCLEOTIDE SEQUENCE [LARGE SCALE GENOMIC DNA]</scope>
    <source>
        <strain evidence="2 3">IHI B618</strain>
    </source>
</reference>
<feature type="region of interest" description="Disordered" evidence="1">
    <location>
        <begin position="218"/>
        <end position="246"/>
    </location>
</feature>
<dbReference type="EMBL" id="SDEE01000695">
    <property type="protein sequence ID" value="RXW14487.1"/>
    <property type="molecule type" value="Genomic_DNA"/>
</dbReference>
<dbReference type="Proteomes" id="UP000290288">
    <property type="component" value="Unassembled WGS sequence"/>
</dbReference>
<evidence type="ECO:0000313" key="2">
    <source>
        <dbReference type="EMBL" id="RXW14487.1"/>
    </source>
</evidence>
<dbReference type="OrthoDB" id="2662502at2759"/>
<comment type="caution">
    <text evidence="2">The sequence shown here is derived from an EMBL/GenBank/DDBJ whole genome shotgun (WGS) entry which is preliminary data.</text>
</comment>
<name>A0A4Q2D502_9AGAR</name>
<organism evidence="2 3">
    <name type="scientific">Candolleomyces aberdarensis</name>
    <dbReference type="NCBI Taxonomy" id="2316362"/>
    <lineage>
        <taxon>Eukaryota</taxon>
        <taxon>Fungi</taxon>
        <taxon>Dikarya</taxon>
        <taxon>Basidiomycota</taxon>
        <taxon>Agaricomycotina</taxon>
        <taxon>Agaricomycetes</taxon>
        <taxon>Agaricomycetidae</taxon>
        <taxon>Agaricales</taxon>
        <taxon>Agaricineae</taxon>
        <taxon>Psathyrellaceae</taxon>
        <taxon>Candolleomyces</taxon>
    </lineage>
</organism>
<feature type="compositionally biased region" description="Basic and acidic residues" evidence="1">
    <location>
        <begin position="72"/>
        <end position="88"/>
    </location>
</feature>
<evidence type="ECO:0000256" key="1">
    <source>
        <dbReference type="SAM" id="MobiDB-lite"/>
    </source>
</evidence>
<keyword evidence="3" id="KW-1185">Reference proteome</keyword>
<accession>A0A4Q2D502</accession>
<gene>
    <name evidence="2" type="ORF">EST38_g11368</name>
</gene>
<feature type="region of interest" description="Disordered" evidence="1">
    <location>
        <begin position="52"/>
        <end position="95"/>
    </location>
</feature>
<dbReference type="AlphaFoldDB" id="A0A4Q2D502"/>
<protein>
    <submittedName>
        <fullName evidence="2">Uncharacterized protein</fullName>
    </submittedName>
</protein>
<sequence>MSEYFQIFISTVTHRNINRPPRTQQLGRGIMQTVDLFEDIEEIVRLNDEFLDAEEENESSDEDSSDEDSDDESKREERQERRERQQERRARKRTHHSFKVLHRLIPGFQDKIDTSSPEELTRWYKDLQQGTSSAHNWGLQHDLCGKLLSPIDLDWDDLIVRANIRNFKEGFELSLSARALYANYTGDAARVEKGYLKSKLLVKTYKSIFTSPLSAEEVDLGGDSSNKNTDRLAVRRRTSSKSSKSVRKDVAALLRMDNQGYKEDDLESKKMAQELLRWWNNQVFPEGRPTAIQSGAKRSFDALEKQRAARKRQRQPAAQS</sequence>
<evidence type="ECO:0000313" key="3">
    <source>
        <dbReference type="Proteomes" id="UP000290288"/>
    </source>
</evidence>